<evidence type="ECO:0000256" key="1">
    <source>
        <dbReference type="SAM" id="Phobius"/>
    </source>
</evidence>
<dbReference type="InterPro" id="IPR006860">
    <property type="entry name" value="FecR"/>
</dbReference>
<keyword evidence="6" id="KW-1185">Reference proteome</keyword>
<reference evidence="6" key="1">
    <citation type="journal article" date="2019" name="Int. J. Syst. Evol. Microbiol.">
        <title>The Global Catalogue of Microorganisms (GCM) 10K type strain sequencing project: providing services to taxonomists for standard genome sequencing and annotation.</title>
        <authorList>
            <consortium name="The Broad Institute Genomics Platform"/>
            <consortium name="The Broad Institute Genome Sequencing Center for Infectious Disease"/>
            <person name="Wu L."/>
            <person name="Ma J."/>
        </authorList>
    </citation>
    <scope>NUCLEOTIDE SEQUENCE [LARGE SCALE GENOMIC DNA]</scope>
    <source>
        <strain evidence="6">KCTC 62164</strain>
    </source>
</reference>
<dbReference type="PANTHER" id="PTHR30273">
    <property type="entry name" value="PERIPLASMIC SIGNAL SENSOR AND SIGMA FACTOR ACTIVATOR FECR-RELATED"/>
    <property type="match status" value="1"/>
</dbReference>
<evidence type="ECO:0000313" key="6">
    <source>
        <dbReference type="Proteomes" id="UP001595444"/>
    </source>
</evidence>
<evidence type="ECO:0000259" key="4">
    <source>
        <dbReference type="Pfam" id="PF16344"/>
    </source>
</evidence>
<dbReference type="Gene3D" id="3.55.50.30">
    <property type="match status" value="1"/>
</dbReference>
<evidence type="ECO:0000313" key="5">
    <source>
        <dbReference type="EMBL" id="MFC3050488.1"/>
    </source>
</evidence>
<dbReference type="PIRSF" id="PIRSF018266">
    <property type="entry name" value="FecR"/>
    <property type="match status" value="1"/>
</dbReference>
<evidence type="ECO:0000259" key="2">
    <source>
        <dbReference type="Pfam" id="PF04773"/>
    </source>
</evidence>
<evidence type="ECO:0000259" key="3">
    <source>
        <dbReference type="Pfam" id="PF16220"/>
    </source>
</evidence>
<dbReference type="InterPro" id="IPR032508">
    <property type="entry name" value="FecR_C"/>
</dbReference>
<dbReference type="InterPro" id="IPR012373">
    <property type="entry name" value="Ferrdict_sens_TM"/>
</dbReference>
<organism evidence="5 6">
    <name type="scientific">Kordiimonas pumila</name>
    <dbReference type="NCBI Taxonomy" id="2161677"/>
    <lineage>
        <taxon>Bacteria</taxon>
        <taxon>Pseudomonadati</taxon>
        <taxon>Pseudomonadota</taxon>
        <taxon>Alphaproteobacteria</taxon>
        <taxon>Kordiimonadales</taxon>
        <taxon>Kordiimonadaceae</taxon>
        <taxon>Kordiimonas</taxon>
    </lineage>
</organism>
<dbReference type="InterPro" id="IPR032623">
    <property type="entry name" value="FecR_N"/>
</dbReference>
<dbReference type="EMBL" id="JBHRSL010000001">
    <property type="protein sequence ID" value="MFC3050488.1"/>
    <property type="molecule type" value="Genomic_DNA"/>
</dbReference>
<gene>
    <name evidence="5" type="ORF">ACFOKA_01075</name>
</gene>
<keyword evidence="1" id="KW-0472">Membrane</keyword>
<dbReference type="PANTHER" id="PTHR30273:SF2">
    <property type="entry name" value="PROTEIN FECR"/>
    <property type="match status" value="1"/>
</dbReference>
<dbReference type="Proteomes" id="UP001595444">
    <property type="component" value="Unassembled WGS sequence"/>
</dbReference>
<feature type="domain" description="FecR N-terminal" evidence="3">
    <location>
        <begin position="13"/>
        <end position="49"/>
    </location>
</feature>
<comment type="caution">
    <text evidence="5">The sequence shown here is derived from an EMBL/GenBank/DDBJ whole genome shotgun (WGS) entry which is preliminary data.</text>
</comment>
<keyword evidence="1" id="KW-1133">Transmembrane helix</keyword>
<feature type="domain" description="FecR protein" evidence="2">
    <location>
        <begin position="143"/>
        <end position="233"/>
    </location>
</feature>
<name>A0ABV7D0C4_9PROT</name>
<protein>
    <submittedName>
        <fullName evidence="5">FecR family protein</fullName>
    </submittedName>
</protein>
<sequence>MSKISTKQRAIIEEASDWVVRLDGAPLGVPEQKELADWLQASPENVREFLFAATTFHALADIETSERLPIDLLLAEKAPSVVPLFRKSAEEQIFDHKDAVPVRSFSKVWKPLALIAATLLFVAVSATTFWQTAPDIAEQEVAYSTVVGEQRSVSLIDGSVIYLNTNSKVAVLYKDNERAIQLIEGEALFKVTHDPTRPFRVYAGGAIAEAVGTTFNVYRRHDQTDVAVVEGRVAVSPIGETASAQTIDSESMQDFDKIGSAKKHQAKLYLTKGQEAAVGLSGTIAPVRMRATDDIMSWRNRRLVFEAAPLEAIAREFNRYNKVKIVIADPLISKVEFDGVFDADDPEAFIRFLKLTGSIEAVRTSEHEIQLRKMLKPKVAEQKV</sequence>
<dbReference type="Pfam" id="PF04773">
    <property type="entry name" value="FecR"/>
    <property type="match status" value="1"/>
</dbReference>
<dbReference type="RefSeq" id="WP_194214868.1">
    <property type="nucleotide sequence ID" value="NZ_CP061205.1"/>
</dbReference>
<dbReference type="Gene3D" id="2.60.120.1440">
    <property type="match status" value="1"/>
</dbReference>
<keyword evidence="1" id="KW-0812">Transmembrane</keyword>
<feature type="transmembrane region" description="Helical" evidence="1">
    <location>
        <begin position="112"/>
        <end position="130"/>
    </location>
</feature>
<feature type="domain" description="Protein FecR C-terminal" evidence="4">
    <location>
        <begin position="302"/>
        <end position="360"/>
    </location>
</feature>
<dbReference type="Pfam" id="PF16220">
    <property type="entry name" value="DUF4880"/>
    <property type="match status" value="1"/>
</dbReference>
<accession>A0ABV7D0C4</accession>
<dbReference type="Pfam" id="PF16344">
    <property type="entry name" value="FecR_C"/>
    <property type="match status" value="1"/>
</dbReference>
<proteinExistence type="predicted"/>